<evidence type="ECO:0000313" key="2">
    <source>
        <dbReference type="Proteomes" id="UP000470875"/>
    </source>
</evidence>
<dbReference type="Proteomes" id="UP000470875">
    <property type="component" value="Unassembled WGS sequence"/>
</dbReference>
<dbReference type="EMBL" id="VULO01000009">
    <property type="protein sequence ID" value="MSS84805.1"/>
    <property type="molecule type" value="Genomic_DNA"/>
</dbReference>
<comment type="caution">
    <text evidence="1">The sequence shown here is derived from an EMBL/GenBank/DDBJ whole genome shotgun (WGS) entry which is preliminary data.</text>
</comment>
<accession>A0A6N7W6A7</accession>
<proteinExistence type="predicted"/>
<gene>
    <name evidence="1" type="ORF">FYJ24_08515</name>
</gene>
<reference evidence="1 2" key="1">
    <citation type="submission" date="2019-08" db="EMBL/GenBank/DDBJ databases">
        <title>In-depth cultivation of the pig gut microbiome towards novel bacterial diversity and tailored functional studies.</title>
        <authorList>
            <person name="Wylensek D."/>
            <person name="Hitch T.C.A."/>
            <person name="Clavel T."/>
        </authorList>
    </citation>
    <scope>NUCLEOTIDE SEQUENCE [LARGE SCALE GENOMIC DNA]</scope>
    <source>
        <strain evidence="1 2">WB03_NA08</strain>
    </source>
</reference>
<sequence length="137" mass="14627">MNVTDSNKHIAALNRIAEGLTMLAAAIEETAWESFEDHAGMPGARPIAAAQLAQPDLEEAAAEYEATHQQAPEPVPEPEPVSLAQVRGLLARLSSQGLTEQVRELIVATGADKLSAVDPAMYGWLLEQAKELADDSQ</sequence>
<name>A0A6N7W6A7_9ACTO</name>
<dbReference type="RefSeq" id="WP_318656605.1">
    <property type="nucleotide sequence ID" value="NZ_VULO01000009.1"/>
</dbReference>
<protein>
    <submittedName>
        <fullName evidence="1">Uncharacterized protein</fullName>
    </submittedName>
</protein>
<keyword evidence="2" id="KW-1185">Reference proteome</keyword>
<organism evidence="1 2">
    <name type="scientific">Scrofimicrobium canadense</name>
    <dbReference type="NCBI Taxonomy" id="2652290"/>
    <lineage>
        <taxon>Bacteria</taxon>
        <taxon>Bacillati</taxon>
        <taxon>Actinomycetota</taxon>
        <taxon>Actinomycetes</taxon>
        <taxon>Actinomycetales</taxon>
        <taxon>Actinomycetaceae</taxon>
        <taxon>Scrofimicrobium</taxon>
    </lineage>
</organism>
<evidence type="ECO:0000313" key="1">
    <source>
        <dbReference type="EMBL" id="MSS84805.1"/>
    </source>
</evidence>
<dbReference type="AlphaFoldDB" id="A0A6N7W6A7"/>